<gene>
    <name evidence="1" type="ORF">QSV35_02725</name>
</gene>
<organism evidence="1 2">
    <name type="scientific">Microbacterium candidum</name>
    <dbReference type="NCBI Taxonomy" id="3041922"/>
    <lineage>
        <taxon>Bacteria</taxon>
        <taxon>Bacillati</taxon>
        <taxon>Actinomycetota</taxon>
        <taxon>Actinomycetes</taxon>
        <taxon>Micrococcales</taxon>
        <taxon>Microbacteriaceae</taxon>
        <taxon>Microbacterium</taxon>
    </lineage>
</organism>
<sequence>MPTAAGLAGIDARAQAQAWLDAAALPPGAVRSSVSTGRFDSYTAWPCGPVEQIEAFWTIPGATVAGAANWLRAHPTANLLSTAGGPVPDDPKITGAIVGYIPRPDAQEGIVYTLAKNDEGVAVRAQIAALAQGATCPPVPGGGSWGAPGQG</sequence>
<dbReference type="RefSeq" id="WP_286286461.1">
    <property type="nucleotide sequence ID" value="NZ_JASXSZ010000001.1"/>
</dbReference>
<evidence type="ECO:0000313" key="1">
    <source>
        <dbReference type="EMBL" id="MDL9978237.1"/>
    </source>
</evidence>
<dbReference type="EMBL" id="JASXSZ010000001">
    <property type="protein sequence ID" value="MDL9978237.1"/>
    <property type="molecule type" value="Genomic_DNA"/>
</dbReference>
<keyword evidence="2" id="KW-1185">Reference proteome</keyword>
<protein>
    <submittedName>
        <fullName evidence="1">Uncharacterized protein</fullName>
    </submittedName>
</protein>
<accession>A0ABT7MUV1</accession>
<evidence type="ECO:0000313" key="2">
    <source>
        <dbReference type="Proteomes" id="UP001235064"/>
    </source>
</evidence>
<dbReference type="Proteomes" id="UP001235064">
    <property type="component" value="Unassembled WGS sequence"/>
</dbReference>
<comment type="caution">
    <text evidence="1">The sequence shown here is derived from an EMBL/GenBank/DDBJ whole genome shotgun (WGS) entry which is preliminary data.</text>
</comment>
<proteinExistence type="predicted"/>
<name>A0ABT7MUV1_9MICO</name>
<reference evidence="1 2" key="1">
    <citation type="submission" date="2023-06" db="EMBL/GenBank/DDBJ databases">
        <title>Microbacterium sp. nov., isolated from a waste landfill.</title>
        <authorList>
            <person name="Wen W."/>
        </authorList>
    </citation>
    <scope>NUCLEOTIDE SEQUENCE [LARGE SCALE GENOMIC DNA]</scope>
    <source>
        <strain evidence="1 2">ASV49</strain>
    </source>
</reference>